<evidence type="ECO:0000256" key="1">
    <source>
        <dbReference type="ARBA" id="ARBA00022448"/>
    </source>
</evidence>
<dbReference type="AlphaFoldDB" id="A0A1I4R0P7"/>
<evidence type="ECO:0000313" key="8">
    <source>
        <dbReference type="Proteomes" id="UP000199611"/>
    </source>
</evidence>
<protein>
    <submittedName>
        <fullName evidence="7">Iron complex transport system ATP-binding protein</fullName>
    </submittedName>
</protein>
<dbReference type="RefSeq" id="WP_177193480.1">
    <property type="nucleotide sequence ID" value="NZ_FOUU01000001.1"/>
</dbReference>
<dbReference type="SUPFAM" id="SSF52540">
    <property type="entry name" value="P-loop containing nucleoside triphosphate hydrolases"/>
    <property type="match status" value="1"/>
</dbReference>
<keyword evidence="3 7" id="KW-0067">ATP-binding</keyword>
<comment type="function">
    <text evidence="5">Part of the ABC transporter complex HmuTUV involved in hemin import. Responsible for energy coupling to the transport system.</text>
</comment>
<keyword evidence="2" id="KW-0547">Nucleotide-binding</keyword>
<dbReference type="InterPro" id="IPR003439">
    <property type="entry name" value="ABC_transporter-like_ATP-bd"/>
</dbReference>
<dbReference type="InterPro" id="IPR027417">
    <property type="entry name" value="P-loop_NTPase"/>
</dbReference>
<evidence type="ECO:0000256" key="4">
    <source>
        <dbReference type="ARBA" id="ARBA00022967"/>
    </source>
</evidence>
<keyword evidence="4" id="KW-1278">Translocase</keyword>
<evidence type="ECO:0000256" key="5">
    <source>
        <dbReference type="ARBA" id="ARBA00037066"/>
    </source>
</evidence>
<organism evidence="7 8">
    <name type="scientific">Thermodesulforhabdus norvegica</name>
    <dbReference type="NCBI Taxonomy" id="39841"/>
    <lineage>
        <taxon>Bacteria</taxon>
        <taxon>Pseudomonadati</taxon>
        <taxon>Thermodesulfobacteriota</taxon>
        <taxon>Syntrophobacteria</taxon>
        <taxon>Syntrophobacterales</taxon>
        <taxon>Thermodesulforhabdaceae</taxon>
        <taxon>Thermodesulforhabdus</taxon>
    </lineage>
</organism>
<dbReference type="STRING" id="39841.SAMN05660836_00329"/>
<dbReference type="Pfam" id="PF00005">
    <property type="entry name" value="ABC_tran"/>
    <property type="match status" value="1"/>
</dbReference>
<dbReference type="PANTHER" id="PTHR42794:SF1">
    <property type="entry name" value="HEMIN IMPORT ATP-BINDING PROTEIN HMUV"/>
    <property type="match status" value="1"/>
</dbReference>
<dbReference type="EMBL" id="FOUU01000001">
    <property type="protein sequence ID" value="SFM45827.1"/>
    <property type="molecule type" value="Genomic_DNA"/>
</dbReference>
<proteinExistence type="predicted"/>
<accession>A0A1I4R0P7</accession>
<feature type="domain" description="ABC transporter" evidence="6">
    <location>
        <begin position="1"/>
        <end position="222"/>
    </location>
</feature>
<keyword evidence="1" id="KW-0813">Transport</keyword>
<dbReference type="InterPro" id="IPR003593">
    <property type="entry name" value="AAA+_ATPase"/>
</dbReference>
<dbReference type="GO" id="GO:0005524">
    <property type="term" value="F:ATP binding"/>
    <property type="evidence" value="ECO:0007669"/>
    <property type="project" value="UniProtKB-KW"/>
</dbReference>
<evidence type="ECO:0000256" key="2">
    <source>
        <dbReference type="ARBA" id="ARBA00022741"/>
    </source>
</evidence>
<keyword evidence="8" id="KW-1185">Reference proteome</keyword>
<dbReference type="FunFam" id="3.40.50.300:FF:000134">
    <property type="entry name" value="Iron-enterobactin ABC transporter ATP-binding protein"/>
    <property type="match status" value="1"/>
</dbReference>
<dbReference type="Proteomes" id="UP000199611">
    <property type="component" value="Unassembled WGS sequence"/>
</dbReference>
<dbReference type="Gene3D" id="3.40.50.300">
    <property type="entry name" value="P-loop containing nucleotide triphosphate hydrolases"/>
    <property type="match status" value="1"/>
</dbReference>
<sequence>MDNISLEIPRHSFTVILGANGSGKSTLLSVASGVLKPFSGHVEILGKPLDYYSRRELARTVSVLPQDTSVRFPFKCGDIVRMGRYPYKRRFHLPSTRDREAVERAMSITDTAPLVDRLITHTSGGEKQRVLIARVLAQETPLIMLDEPTSAMDVKWSLRVLAIMKGLCSKGLKTVLVVMHDINTAVQFCTHLVFLKKGRVFASGTVDEVLKPEILEQVYEAPASIYRPPGFVRPQVIFSPDPDTAG</sequence>
<dbReference type="PROSITE" id="PS50893">
    <property type="entry name" value="ABC_TRANSPORTER_2"/>
    <property type="match status" value="1"/>
</dbReference>
<dbReference type="CDD" id="cd03214">
    <property type="entry name" value="ABC_Iron-Siderophores_B12_Hemin"/>
    <property type="match status" value="1"/>
</dbReference>
<reference evidence="7 8" key="1">
    <citation type="submission" date="2016-10" db="EMBL/GenBank/DDBJ databases">
        <authorList>
            <person name="de Groot N.N."/>
        </authorList>
    </citation>
    <scope>NUCLEOTIDE SEQUENCE [LARGE SCALE GENOMIC DNA]</scope>
    <source>
        <strain evidence="7 8">DSM 9990</strain>
    </source>
</reference>
<dbReference type="GO" id="GO:0016887">
    <property type="term" value="F:ATP hydrolysis activity"/>
    <property type="evidence" value="ECO:0007669"/>
    <property type="project" value="InterPro"/>
</dbReference>
<gene>
    <name evidence="7" type="ORF">SAMN05660836_00329</name>
</gene>
<evidence type="ECO:0000313" key="7">
    <source>
        <dbReference type="EMBL" id="SFM45827.1"/>
    </source>
</evidence>
<dbReference type="SMART" id="SM00382">
    <property type="entry name" value="AAA"/>
    <property type="match status" value="1"/>
</dbReference>
<dbReference type="PANTHER" id="PTHR42794">
    <property type="entry name" value="HEMIN IMPORT ATP-BINDING PROTEIN HMUV"/>
    <property type="match status" value="1"/>
</dbReference>
<name>A0A1I4R0P7_9BACT</name>
<evidence type="ECO:0000259" key="6">
    <source>
        <dbReference type="PROSITE" id="PS50893"/>
    </source>
</evidence>
<evidence type="ECO:0000256" key="3">
    <source>
        <dbReference type="ARBA" id="ARBA00022840"/>
    </source>
</evidence>